<organism evidence="2">
    <name type="scientific">marine sediment metagenome</name>
    <dbReference type="NCBI Taxonomy" id="412755"/>
    <lineage>
        <taxon>unclassified sequences</taxon>
        <taxon>metagenomes</taxon>
        <taxon>ecological metagenomes</taxon>
    </lineage>
</organism>
<evidence type="ECO:0000256" key="1">
    <source>
        <dbReference type="SAM" id="MobiDB-lite"/>
    </source>
</evidence>
<reference evidence="2" key="1">
    <citation type="journal article" date="2014" name="Front. Microbiol.">
        <title>High frequency of phylogenetically diverse reductive dehalogenase-homologous genes in deep subseafloor sedimentary metagenomes.</title>
        <authorList>
            <person name="Kawai M."/>
            <person name="Futagami T."/>
            <person name="Toyoda A."/>
            <person name="Takaki Y."/>
            <person name="Nishi S."/>
            <person name="Hori S."/>
            <person name="Arai W."/>
            <person name="Tsubouchi T."/>
            <person name="Morono Y."/>
            <person name="Uchiyama I."/>
            <person name="Ito T."/>
            <person name="Fujiyama A."/>
            <person name="Inagaki F."/>
            <person name="Takami H."/>
        </authorList>
    </citation>
    <scope>NUCLEOTIDE SEQUENCE</scope>
    <source>
        <strain evidence="2">Expedition CK06-06</strain>
    </source>
</reference>
<feature type="non-terminal residue" evidence="2">
    <location>
        <position position="42"/>
    </location>
</feature>
<dbReference type="AlphaFoldDB" id="X1CBQ0"/>
<feature type="region of interest" description="Disordered" evidence="1">
    <location>
        <begin position="1"/>
        <end position="42"/>
    </location>
</feature>
<sequence>MRGSASPKGEARRECAAKPEQSKGRGREDYGWGWAGGVTRLA</sequence>
<accession>X1CBQ0</accession>
<feature type="compositionally biased region" description="Basic and acidic residues" evidence="1">
    <location>
        <begin position="9"/>
        <end position="30"/>
    </location>
</feature>
<comment type="caution">
    <text evidence="2">The sequence shown here is derived from an EMBL/GenBank/DDBJ whole genome shotgun (WGS) entry which is preliminary data.</text>
</comment>
<dbReference type="EMBL" id="BART01038445">
    <property type="protein sequence ID" value="GAH05626.1"/>
    <property type="molecule type" value="Genomic_DNA"/>
</dbReference>
<gene>
    <name evidence="2" type="ORF">S01H4_63757</name>
</gene>
<proteinExistence type="predicted"/>
<name>X1CBQ0_9ZZZZ</name>
<evidence type="ECO:0000313" key="2">
    <source>
        <dbReference type="EMBL" id="GAH05626.1"/>
    </source>
</evidence>
<protein>
    <submittedName>
        <fullName evidence="2">Uncharacterized protein</fullName>
    </submittedName>
</protein>